<organism evidence="3 4">
    <name type="scientific">Bacteroides ovatus</name>
    <dbReference type="NCBI Taxonomy" id="28116"/>
    <lineage>
        <taxon>Bacteria</taxon>
        <taxon>Pseudomonadati</taxon>
        <taxon>Bacteroidota</taxon>
        <taxon>Bacteroidia</taxon>
        <taxon>Bacteroidales</taxon>
        <taxon>Bacteroidaceae</taxon>
        <taxon>Bacteroides</taxon>
    </lineage>
</organism>
<keyword evidence="2" id="KW-1133">Transmembrane helix</keyword>
<keyword evidence="2" id="KW-0812">Transmembrane</keyword>
<dbReference type="RefSeq" id="WP_074636796.1">
    <property type="nucleotide sequence ID" value="NZ_FNDO01000011.1"/>
</dbReference>
<proteinExistence type="predicted"/>
<reference evidence="3 4" key="1">
    <citation type="submission" date="2016-10" db="EMBL/GenBank/DDBJ databases">
        <authorList>
            <person name="de Groot N.N."/>
        </authorList>
    </citation>
    <scope>NUCLEOTIDE SEQUENCE [LARGE SCALE GENOMIC DNA]</scope>
    <source>
        <strain evidence="3 4">NLAE-zl-C57</strain>
    </source>
</reference>
<accession>A0A1G8EPT1</accession>
<evidence type="ECO:0000313" key="4">
    <source>
        <dbReference type="Proteomes" id="UP000181870"/>
    </source>
</evidence>
<feature type="region of interest" description="Disordered" evidence="1">
    <location>
        <begin position="198"/>
        <end position="232"/>
    </location>
</feature>
<evidence type="ECO:0000256" key="2">
    <source>
        <dbReference type="SAM" id="Phobius"/>
    </source>
</evidence>
<evidence type="ECO:0000256" key="1">
    <source>
        <dbReference type="SAM" id="MobiDB-lite"/>
    </source>
</evidence>
<evidence type="ECO:0000313" key="3">
    <source>
        <dbReference type="EMBL" id="SDH71868.1"/>
    </source>
</evidence>
<sequence length="232" mass="23850">MGIWSSIASAAKNQAVRKVGRFVTYPIVHPGRTLQGAGTATKTAVVGGGMGYLAWESIANDKPVVKTATEVLVGEETAEKVGNVVGATVDGVEKTVNSAGQVIESAGNMLSGANGSTGGLGNFFQGLFSGNGLGMIGDFFKNIGNGKVSGLGLAGLIGAAFLCFGRFGWLGKIAGAILGMMVIGNNFNMNKIMGGQSEQNENAEGRSVTQQPEHNPVAQTQEESSPTLRRGR</sequence>
<dbReference type="Proteomes" id="UP000181870">
    <property type="component" value="Unassembled WGS sequence"/>
</dbReference>
<protein>
    <submittedName>
        <fullName evidence="3">Uncharacterized protein</fullName>
    </submittedName>
</protein>
<name>A0A1G8EPT1_BACOV</name>
<feature type="transmembrane region" description="Helical" evidence="2">
    <location>
        <begin position="148"/>
        <end position="167"/>
    </location>
</feature>
<dbReference type="AlphaFoldDB" id="A0A1G8EPT1"/>
<keyword evidence="2" id="KW-0472">Membrane</keyword>
<dbReference type="EMBL" id="FNDO01000011">
    <property type="protein sequence ID" value="SDH71868.1"/>
    <property type="molecule type" value="Genomic_DNA"/>
</dbReference>
<gene>
    <name evidence="3" type="ORF">SAMN05192582_101136</name>
</gene>